<dbReference type="SUPFAM" id="SSF81901">
    <property type="entry name" value="HCP-like"/>
    <property type="match status" value="1"/>
</dbReference>
<gene>
    <name evidence="1" type="ORF">KF715C_pA4510</name>
</gene>
<geneLocation type="plasmid" evidence="2">
    <name>pkf715a dna</name>
</geneLocation>
<sequence length="548" mass="59211">MSLNKLFNSAPNLGVVATKWFADLEKKFVAAGIKTSVKTGIDGAASLLAPAALIAQLIKLEGCLVDRPVRVLMISDDPVAVMDEGVWLSFASELAGVGEVECYSTCHEVLHSSLFDSATRLGLKRFSPVTVENAKAQAWDLVVWVHPAIEAGASDELVRLVKGMTRAGVPVYACMYNELDALIQSHGVNPEGLEFSWLNGPLESTAFSRKTVNRFGYSTSEVGIEGGWGAVLTKLQPASLSSSDADWDCIKTAMGLFKLDGSTSGPWTFGQVVAGVAFNQHQPVGLIGNLAVDPKTGVLLKECPNTKVLMVIGHLWSLPLQTMPKGLFQLVPWAARVRLLATSQLTKEDKKRAESIDLLTKAYEAGMVEAGIALARGYEAIGTVSAKAQAAAIYDEIGARHPMSAYYLAHKALGKGDRAQLISLLTASSSEGYAPAITDLGCLRLDEGDLQEAIRLFESSETKGDAEASFRLGEIAIKNGEYEDALRKLRAAWSKGHQDALNVSHWLCKEMLTHGLGKPSRLKRELKEINFAIGKRLRYEHQTERASA</sequence>
<keyword evidence="1" id="KW-0614">Plasmid</keyword>
<dbReference type="AlphaFoldDB" id="A0A1L7NN98"/>
<evidence type="ECO:0000313" key="2">
    <source>
        <dbReference type="Proteomes" id="UP000218731"/>
    </source>
</evidence>
<dbReference type="EMBL" id="AP015030">
    <property type="protein sequence ID" value="BAW26956.1"/>
    <property type="molecule type" value="Genomic_DNA"/>
</dbReference>
<name>A0A1L7NN98_PSEPU</name>
<dbReference type="Pfam" id="PF14559">
    <property type="entry name" value="TPR_19"/>
    <property type="match status" value="1"/>
</dbReference>
<proteinExistence type="predicted"/>
<dbReference type="RefSeq" id="WP_096427107.1">
    <property type="nucleotide sequence ID" value="NZ_AP015030.1"/>
</dbReference>
<dbReference type="InterPro" id="IPR011990">
    <property type="entry name" value="TPR-like_helical_dom_sf"/>
</dbReference>
<organism evidence="1 2">
    <name type="scientific">Pseudomonas putida</name>
    <name type="common">Arthrobacter siderocapsulatus</name>
    <dbReference type="NCBI Taxonomy" id="303"/>
    <lineage>
        <taxon>Bacteria</taxon>
        <taxon>Pseudomonadati</taxon>
        <taxon>Pseudomonadota</taxon>
        <taxon>Gammaproteobacteria</taxon>
        <taxon>Pseudomonadales</taxon>
        <taxon>Pseudomonadaceae</taxon>
        <taxon>Pseudomonas</taxon>
    </lineage>
</organism>
<evidence type="ECO:0008006" key="3">
    <source>
        <dbReference type="Google" id="ProtNLM"/>
    </source>
</evidence>
<reference evidence="1 2" key="1">
    <citation type="submission" date="2015-11" db="EMBL/GenBank/DDBJ databases">
        <title>Complete genome sequencing of a biphenyl-degrading bacterium, Pseudomonas putida KF715 (=NBRC110667).</title>
        <authorList>
            <person name="Suenaga H."/>
            <person name="Fujihara N."/>
            <person name="Watanabe T."/>
            <person name="Hirose J."/>
            <person name="Kimura N."/>
            <person name="Yamazoe A."/>
            <person name="Hosoyama A."/>
            <person name="Shimodaira J."/>
            <person name="Furukawa K."/>
        </authorList>
    </citation>
    <scope>NUCLEOTIDE SEQUENCE [LARGE SCALE GENOMIC DNA]</scope>
    <source>
        <strain evidence="1 2">KF715</strain>
        <plasmid evidence="2">Plasmid pkf715a dna</plasmid>
    </source>
</reference>
<evidence type="ECO:0000313" key="1">
    <source>
        <dbReference type="EMBL" id="BAW26956.1"/>
    </source>
</evidence>
<dbReference type="Proteomes" id="UP000218731">
    <property type="component" value="Plasmid pKF715A"/>
</dbReference>
<protein>
    <recommendedName>
        <fullName evidence="3">Tetratricopeptide repeat protein</fullName>
    </recommendedName>
</protein>
<dbReference type="Gene3D" id="1.25.40.10">
    <property type="entry name" value="Tetratricopeptide repeat domain"/>
    <property type="match status" value="1"/>
</dbReference>
<accession>A0A1L7NN98</accession>